<dbReference type="EMBL" id="FMCR01000004">
    <property type="protein sequence ID" value="SCF22539.1"/>
    <property type="molecule type" value="Genomic_DNA"/>
</dbReference>
<dbReference type="SUPFAM" id="SSF50998">
    <property type="entry name" value="Quinoprotein alcohol dehydrogenase-like"/>
    <property type="match status" value="1"/>
</dbReference>
<dbReference type="InterPro" id="IPR015943">
    <property type="entry name" value="WD40/YVTN_repeat-like_dom_sf"/>
</dbReference>
<gene>
    <name evidence="2" type="ORF">GA0070561_4444</name>
</gene>
<protein>
    <submittedName>
        <fullName evidence="2">PQQ-like domain-containing protein</fullName>
    </submittedName>
</protein>
<dbReference type="InterPro" id="IPR002372">
    <property type="entry name" value="PQQ_rpt_dom"/>
</dbReference>
<dbReference type="RefSeq" id="WP_091403135.1">
    <property type="nucleotide sequence ID" value="NZ_FMCR01000004.1"/>
</dbReference>
<feature type="domain" description="Pyrrolo-quinoline quinone repeat" evidence="1">
    <location>
        <begin position="65"/>
        <end position="250"/>
    </location>
</feature>
<reference evidence="2 3" key="1">
    <citation type="submission" date="2016-06" db="EMBL/GenBank/DDBJ databases">
        <authorList>
            <person name="Kjaerup R.B."/>
            <person name="Dalgaard T.S."/>
            <person name="Juul-Madsen H.R."/>
        </authorList>
    </citation>
    <scope>NUCLEOTIDE SEQUENCE [LARGE SCALE GENOMIC DNA]</scope>
    <source>
        <strain evidence="2 3">DSM 44871</strain>
    </source>
</reference>
<dbReference type="InterPro" id="IPR011047">
    <property type="entry name" value="Quinoprotein_ADH-like_sf"/>
</dbReference>
<evidence type="ECO:0000259" key="1">
    <source>
        <dbReference type="Pfam" id="PF13360"/>
    </source>
</evidence>
<evidence type="ECO:0000313" key="3">
    <source>
        <dbReference type="Proteomes" id="UP000198864"/>
    </source>
</evidence>
<organism evidence="2 3">
    <name type="scientific">Micromonospora saelicesensis</name>
    <dbReference type="NCBI Taxonomy" id="285676"/>
    <lineage>
        <taxon>Bacteria</taxon>
        <taxon>Bacillati</taxon>
        <taxon>Actinomycetota</taxon>
        <taxon>Actinomycetes</taxon>
        <taxon>Micromonosporales</taxon>
        <taxon>Micromonosporaceae</taxon>
        <taxon>Micromonospora</taxon>
    </lineage>
</organism>
<proteinExistence type="predicted"/>
<dbReference type="Proteomes" id="UP000198864">
    <property type="component" value="Unassembled WGS sequence"/>
</dbReference>
<dbReference type="InterPro" id="IPR018391">
    <property type="entry name" value="PQQ_b-propeller_rpt"/>
</dbReference>
<dbReference type="Gene3D" id="2.130.10.10">
    <property type="entry name" value="YVTN repeat-like/Quinoprotein amine dehydrogenase"/>
    <property type="match status" value="1"/>
</dbReference>
<dbReference type="STRING" id="285676.GA0070561_4444"/>
<dbReference type="Pfam" id="PF13360">
    <property type="entry name" value="PQQ_2"/>
    <property type="match status" value="1"/>
</dbReference>
<dbReference type="SMART" id="SM00564">
    <property type="entry name" value="PQQ"/>
    <property type="match status" value="2"/>
</dbReference>
<accession>A0A1C4YP51</accession>
<evidence type="ECO:0000313" key="2">
    <source>
        <dbReference type="EMBL" id="SCF22539.1"/>
    </source>
</evidence>
<name>A0A1C4YP51_9ACTN</name>
<sequence>MRFPRGRRRLAIAVAALLATAAVVVIVHRVLAPAEVSTVARADYPAPARPAAGVIGRLPVAPLIVDGRLRVYAAHRQVYADRPVDGRYRTSPFWSYRRWPAELTGVVAGGSTVVSRWSDGRLVALDARTGGVLWRADGPKPVESTAPVRRTWAATVWDARGLQLTDLPDGRTVLVVTGDAQARGVELSGGRELWRVELPGRCRSDVGTTATGQLIGLDTCAGAATVEFRDAATGEVRERWRPPGSPDGFVVTPLGCRTGRSDCLGLRTAGPGDEGGRGWLLAAGPPVAAPALDPAGAALVGEQSVAVLDGVVVGRSARTGTELWRSAALGAPRVLAGQPGRVHLLTEANDLVTLDPVTGRQLSRFVLNVGSDGTGWAPGAVTAEDGFVAIERLRKPVDPSGDDRRYYYTGETVILAAT</sequence>
<dbReference type="AlphaFoldDB" id="A0A1C4YP51"/>